<evidence type="ECO:0000313" key="7">
    <source>
        <dbReference type="EMBL" id="PWB87053.1"/>
    </source>
</evidence>
<gene>
    <name evidence="7" type="primary">rhlB</name>
    <name evidence="7" type="ORF">MBBWO_01680</name>
</gene>
<feature type="domain" description="Helicase C-terminal" evidence="6">
    <location>
        <begin position="430"/>
        <end position="585"/>
    </location>
</feature>
<dbReference type="EC" id="3.6.4.13" evidence="7"/>
<dbReference type="InterPro" id="IPR001650">
    <property type="entry name" value="Helicase_C-like"/>
</dbReference>
<dbReference type="InterPro" id="IPR043852">
    <property type="entry name" value="DUF5814"/>
</dbReference>
<dbReference type="Pfam" id="PF00271">
    <property type="entry name" value="Helicase_C"/>
    <property type="match status" value="1"/>
</dbReference>
<keyword evidence="2 7" id="KW-0378">Hydrolase</keyword>
<evidence type="ECO:0000313" key="8">
    <source>
        <dbReference type="Proteomes" id="UP000245577"/>
    </source>
</evidence>
<dbReference type="Pfam" id="PF00270">
    <property type="entry name" value="DEAD"/>
    <property type="match status" value="1"/>
</dbReference>
<dbReference type="Pfam" id="PF19131">
    <property type="entry name" value="DUF5814"/>
    <property type="match status" value="1"/>
</dbReference>
<evidence type="ECO:0000259" key="5">
    <source>
        <dbReference type="PROSITE" id="PS51192"/>
    </source>
</evidence>
<dbReference type="SMART" id="SM00487">
    <property type="entry name" value="DEXDc"/>
    <property type="match status" value="1"/>
</dbReference>
<reference evidence="7 8" key="1">
    <citation type="submission" date="2017-03" db="EMBL/GenBank/DDBJ databases">
        <title>Genome sequence of Methanobrevibacter wosei.</title>
        <authorList>
            <person name="Poehlein A."/>
            <person name="Seedorf H."/>
            <person name="Daniel R."/>
        </authorList>
    </citation>
    <scope>NUCLEOTIDE SEQUENCE [LARGE SCALE GENOMIC DNA]</scope>
    <source>
        <strain evidence="7 8">DSM 11979</strain>
    </source>
</reference>
<dbReference type="GO" id="GO:0016787">
    <property type="term" value="F:hydrolase activity"/>
    <property type="evidence" value="ECO:0007669"/>
    <property type="project" value="UniProtKB-KW"/>
</dbReference>
<evidence type="ECO:0000259" key="6">
    <source>
        <dbReference type="PROSITE" id="PS51194"/>
    </source>
</evidence>
<dbReference type="GO" id="GO:0005524">
    <property type="term" value="F:ATP binding"/>
    <property type="evidence" value="ECO:0007669"/>
    <property type="project" value="UniProtKB-KW"/>
</dbReference>
<dbReference type="InterPro" id="IPR002464">
    <property type="entry name" value="DNA/RNA_helicase_DEAH_CS"/>
</dbReference>
<dbReference type="SMART" id="SM00490">
    <property type="entry name" value="HELICc"/>
    <property type="match status" value="1"/>
</dbReference>
<dbReference type="EMBL" id="MZGU01000002">
    <property type="protein sequence ID" value="PWB87053.1"/>
    <property type="molecule type" value="Genomic_DNA"/>
</dbReference>
<dbReference type="PROSITE" id="PS00690">
    <property type="entry name" value="DEAH_ATP_HELICASE"/>
    <property type="match status" value="1"/>
</dbReference>
<dbReference type="PANTHER" id="PTHR47961:SF1">
    <property type="entry name" value="ATP-DEPENDENT HELICASE MJ1401-RELATED"/>
    <property type="match status" value="1"/>
</dbReference>
<name>A0A2U1S9F2_9EURY</name>
<dbReference type="PROSITE" id="PS51192">
    <property type="entry name" value="HELICASE_ATP_BIND_1"/>
    <property type="match status" value="1"/>
</dbReference>
<keyword evidence="3 7" id="KW-0347">Helicase</keyword>
<comment type="caution">
    <text evidence="7">The sequence shown here is derived from an EMBL/GenBank/DDBJ whole genome shotgun (WGS) entry which is preliminary data.</text>
</comment>
<accession>A0A2U1S9F2</accession>
<dbReference type="RefSeq" id="WP_116668996.1">
    <property type="nucleotide sequence ID" value="NZ_MZGU01000002.1"/>
</dbReference>
<protein>
    <submittedName>
        <fullName evidence="7">ATP-dependent RNA helicase RhlB</fullName>
        <ecNumber evidence="7">3.6.4.13</ecNumber>
    </submittedName>
</protein>
<dbReference type="OrthoDB" id="39583at2157"/>
<dbReference type="InterPro" id="IPR050474">
    <property type="entry name" value="Hel308_SKI2-like"/>
</dbReference>
<keyword evidence="1" id="KW-0547">Nucleotide-binding</keyword>
<dbReference type="AlphaFoldDB" id="A0A2U1S9F2"/>
<proteinExistence type="predicted"/>
<dbReference type="InterPro" id="IPR011545">
    <property type="entry name" value="DEAD/DEAH_box_helicase_dom"/>
</dbReference>
<dbReference type="Gene3D" id="3.40.50.300">
    <property type="entry name" value="P-loop containing nucleotide triphosphate hydrolases"/>
    <property type="match status" value="2"/>
</dbReference>
<dbReference type="PANTHER" id="PTHR47961">
    <property type="entry name" value="DNA POLYMERASE THETA, PUTATIVE (AFU_ORTHOLOGUE AFUA_1G05260)-RELATED"/>
    <property type="match status" value="1"/>
</dbReference>
<dbReference type="SUPFAM" id="SSF52540">
    <property type="entry name" value="P-loop containing nucleoside triphosphate hydrolases"/>
    <property type="match status" value="1"/>
</dbReference>
<evidence type="ECO:0000256" key="2">
    <source>
        <dbReference type="ARBA" id="ARBA00022801"/>
    </source>
</evidence>
<dbReference type="PROSITE" id="PS51194">
    <property type="entry name" value="HELICASE_CTER"/>
    <property type="match status" value="1"/>
</dbReference>
<sequence length="861" mass="98308">MIIIKKKKKSYEVFPIGSPKGALNSKRVPSFIGILKFKRENNDIYISRFIAKYENEEKLLPPSDVLKLLKSQAVFIVEKDELLEEFLKKQGIKVRFTHICDFCAYEGNITIINSKNTYKMNNQLICKECAFNTIKSELNQQGYDKSVFRNFKELFERSGNLEEIIKVIHHKFNELNSNYTLYDKIKADKVSKIPDIDMKRLKIPKDFKNILIKHGNKKLLPVQYLAIKEGLLKGKNILAVSATGSGKTLIGELAGVPKAMEGKKFIFLTPLVALANQKYREFKKKYEPLGLKVTIKVGMNRVKAKGELRIKKSKVTDADIIVATYEGIDFLLRSGNYKELGEIGVILIDEIHNLDDEDRGIRLFGLIKRINKLFPNVQNIALSATVKNPKFLASILKANLVEYSQRPVPIERHIIYNRNESEKRRLMRKLVKKEYNSLSSKGFKGQSIIFTNSRRKTHQIANYLSGKGLNVRPYHAGLSYFKKEKIEKDFDKGKIAAVVTTAALAAGVDFPASQVIFDSLLMGNSWIGPNEFSQMLGRAGRPSYHDLGKVYLLPEIGNSFDNQNEEAVALNLLESDTEKVIIDYTPDDAIEEVLSDISSLAVRNHQQVSDFYKGIEFPVSLESICDELVDKELVRSDMSITSYGRAVAMSFLNVEDAEYIRKSLQNRNYLRNVLINQENVFEKKILFKLNNKKLNIVRHVVLFIAMELELFESAYLSPLIHSKLSNALKMNVSTRLFSESTLDIISSGDTLAKLDSKFQESLLNLQIDFLRCSCSERPFCGCLQRGISEFIIFERLKGKDPIDISKKVMKKYQIQIYPGDIFSWLDNYLKNLDAVKRIAKAFKNKRAVKEVNILIKKIENP</sequence>
<organism evidence="7 8">
    <name type="scientific">Methanobrevibacter woesei</name>
    <dbReference type="NCBI Taxonomy" id="190976"/>
    <lineage>
        <taxon>Archaea</taxon>
        <taxon>Methanobacteriati</taxon>
        <taxon>Methanobacteriota</taxon>
        <taxon>Methanomada group</taxon>
        <taxon>Methanobacteria</taxon>
        <taxon>Methanobacteriales</taxon>
        <taxon>Methanobacteriaceae</taxon>
        <taxon>Methanobrevibacter</taxon>
    </lineage>
</organism>
<evidence type="ECO:0000256" key="3">
    <source>
        <dbReference type="ARBA" id="ARBA00022806"/>
    </source>
</evidence>
<keyword evidence="4" id="KW-0067">ATP-binding</keyword>
<dbReference type="GO" id="GO:0140097">
    <property type="term" value="F:catalytic activity, acting on DNA"/>
    <property type="evidence" value="ECO:0007669"/>
    <property type="project" value="UniProtKB-ARBA"/>
</dbReference>
<evidence type="ECO:0000256" key="1">
    <source>
        <dbReference type="ARBA" id="ARBA00022741"/>
    </source>
</evidence>
<evidence type="ECO:0000256" key="4">
    <source>
        <dbReference type="ARBA" id="ARBA00022840"/>
    </source>
</evidence>
<dbReference type="InterPro" id="IPR014001">
    <property type="entry name" value="Helicase_ATP-bd"/>
</dbReference>
<feature type="domain" description="Helicase ATP-binding" evidence="5">
    <location>
        <begin position="228"/>
        <end position="404"/>
    </location>
</feature>
<dbReference type="GO" id="GO:0003724">
    <property type="term" value="F:RNA helicase activity"/>
    <property type="evidence" value="ECO:0007669"/>
    <property type="project" value="UniProtKB-EC"/>
</dbReference>
<keyword evidence="8" id="KW-1185">Reference proteome</keyword>
<dbReference type="Proteomes" id="UP000245577">
    <property type="component" value="Unassembled WGS sequence"/>
</dbReference>
<dbReference type="InterPro" id="IPR027417">
    <property type="entry name" value="P-loop_NTPase"/>
</dbReference>
<dbReference type="GO" id="GO:0003676">
    <property type="term" value="F:nucleic acid binding"/>
    <property type="evidence" value="ECO:0007669"/>
    <property type="project" value="InterPro"/>
</dbReference>